<organism evidence="2 3">
    <name type="scientific">Frankliniella occidentalis</name>
    <name type="common">Western flower thrips</name>
    <name type="synonym">Euthrips occidentalis</name>
    <dbReference type="NCBI Taxonomy" id="133901"/>
    <lineage>
        <taxon>Eukaryota</taxon>
        <taxon>Metazoa</taxon>
        <taxon>Ecdysozoa</taxon>
        <taxon>Arthropoda</taxon>
        <taxon>Hexapoda</taxon>
        <taxon>Insecta</taxon>
        <taxon>Pterygota</taxon>
        <taxon>Neoptera</taxon>
        <taxon>Paraneoptera</taxon>
        <taxon>Thysanoptera</taxon>
        <taxon>Terebrantia</taxon>
        <taxon>Thripoidea</taxon>
        <taxon>Thripidae</taxon>
        <taxon>Frankliniella</taxon>
    </lineage>
</organism>
<protein>
    <submittedName>
        <fullName evidence="3">Uncharacterized protein LOC113215435</fullName>
    </submittedName>
</protein>
<evidence type="ECO:0000313" key="2">
    <source>
        <dbReference type="Proteomes" id="UP000504606"/>
    </source>
</evidence>
<sequence>MALKFVVLALAISAAAGKSSLSSANIQELQYRVEGCAADFPGRWAGSFDSSPQEQCVTNAKYNARSGSSPQNQIIKELPKCMRSAGAAESDITKLSKCLNKNILLPWTFVEGDTVYTQLETFTHMFAIQDCLESSADVKKVDSLVGKTCAYQLYLQYGYGASEDAAKKWLEACLHRANVGKATDALKCYSSALTDPAVIQRAADYIAKMRG</sequence>
<dbReference type="RefSeq" id="XP_026290848.1">
    <property type="nucleotide sequence ID" value="XM_026435063.2"/>
</dbReference>
<dbReference type="AlphaFoldDB" id="A0A6J1TC30"/>
<dbReference type="GeneID" id="113215435"/>
<proteinExistence type="predicted"/>
<gene>
    <name evidence="3" type="primary">LOC113215435</name>
</gene>
<feature type="chain" id="PRO_5026866591" evidence="1">
    <location>
        <begin position="18"/>
        <end position="211"/>
    </location>
</feature>
<evidence type="ECO:0000256" key="1">
    <source>
        <dbReference type="SAM" id="SignalP"/>
    </source>
</evidence>
<dbReference type="KEGG" id="foc:113215435"/>
<feature type="signal peptide" evidence="1">
    <location>
        <begin position="1"/>
        <end position="17"/>
    </location>
</feature>
<keyword evidence="2" id="KW-1185">Reference proteome</keyword>
<dbReference type="Proteomes" id="UP000504606">
    <property type="component" value="Unplaced"/>
</dbReference>
<reference evidence="3" key="1">
    <citation type="submission" date="2025-08" db="UniProtKB">
        <authorList>
            <consortium name="RefSeq"/>
        </authorList>
    </citation>
    <scope>IDENTIFICATION</scope>
    <source>
        <tissue evidence="3">Whole organism</tissue>
    </source>
</reference>
<evidence type="ECO:0000313" key="3">
    <source>
        <dbReference type="RefSeq" id="XP_026290848.1"/>
    </source>
</evidence>
<keyword evidence="1" id="KW-0732">Signal</keyword>
<accession>A0A6J1TC30</accession>
<name>A0A6J1TC30_FRAOC</name>